<dbReference type="RefSeq" id="XP_014668306.1">
    <property type="nucleotide sequence ID" value="XM_014812820.1"/>
</dbReference>
<accession>A0ABM1E7Y5</accession>
<evidence type="ECO:0000313" key="1">
    <source>
        <dbReference type="Proteomes" id="UP000695022"/>
    </source>
</evidence>
<sequence>METRLNDLRKDEVDLEEIIWHCDEAESLQRDVVGYQQMVDSLQAQAAELPTEQTADFTAVVARYAQLCAAAEQLVHAAQQRHSEHQQYLQGCKQLTTWLDEGKAALTAAVDICDTTDQLQTRFDTVQELTEKIVDGNAKLDVVKSESETLAPRTTEKGRDSLAADINRFEQGLSDYRFQLAVAESDLQSGLTTWNEIQLRCDALTAWLLHTTVTIQTNGLG</sequence>
<keyword evidence="1" id="KW-1185">Reference proteome</keyword>
<dbReference type="Proteomes" id="UP000695022">
    <property type="component" value="Unplaced"/>
</dbReference>
<dbReference type="SUPFAM" id="SSF46966">
    <property type="entry name" value="Spectrin repeat"/>
    <property type="match status" value="2"/>
</dbReference>
<evidence type="ECO:0000313" key="2">
    <source>
        <dbReference type="RefSeq" id="XP_014668306.1"/>
    </source>
</evidence>
<dbReference type="GeneID" id="106809656"/>
<gene>
    <name evidence="2" type="primary">LOC106809656</name>
</gene>
<dbReference type="Gene3D" id="1.20.58.60">
    <property type="match status" value="1"/>
</dbReference>
<reference evidence="2" key="1">
    <citation type="submission" date="2025-08" db="UniProtKB">
        <authorList>
            <consortium name="RefSeq"/>
        </authorList>
    </citation>
    <scope>IDENTIFICATION</scope>
</reference>
<organism evidence="1 2">
    <name type="scientific">Priapulus caudatus</name>
    <name type="common">Priapulid worm</name>
    <dbReference type="NCBI Taxonomy" id="37621"/>
    <lineage>
        <taxon>Eukaryota</taxon>
        <taxon>Metazoa</taxon>
        <taxon>Ecdysozoa</taxon>
        <taxon>Scalidophora</taxon>
        <taxon>Priapulida</taxon>
        <taxon>Priapulimorpha</taxon>
        <taxon>Priapulimorphida</taxon>
        <taxon>Priapulidae</taxon>
        <taxon>Priapulus</taxon>
    </lineage>
</organism>
<name>A0ABM1E7Y5_PRICU</name>
<protein>
    <submittedName>
        <fullName evidence="2">Nesprin-1-like</fullName>
    </submittedName>
</protein>
<proteinExistence type="predicted"/>